<proteinExistence type="predicted"/>
<protein>
    <submittedName>
        <fullName evidence="1">Alanine and leucine rich protein, putative</fullName>
    </submittedName>
</protein>
<dbReference type="OrthoDB" id="365137at2759"/>
<dbReference type="AlphaFoldDB" id="A0A9W5TBY6"/>
<gene>
    <name evidence="1" type="ORF">BaOVIS_028630</name>
</gene>
<comment type="caution">
    <text evidence="1">The sequence shown here is derived from an EMBL/GenBank/DDBJ whole genome shotgun (WGS) entry which is preliminary data.</text>
</comment>
<accession>A0A9W5TBY6</accession>
<reference evidence="1" key="1">
    <citation type="submission" date="2019-12" db="EMBL/GenBank/DDBJ databases">
        <title>Genome sequence of Babesia ovis.</title>
        <authorList>
            <person name="Yamagishi J."/>
            <person name="Sevinc F."/>
            <person name="Xuan X."/>
        </authorList>
    </citation>
    <scope>NUCLEOTIDE SEQUENCE</scope>
    <source>
        <strain evidence="1">Selcuk</strain>
    </source>
</reference>
<name>A0A9W5TBY6_BABOV</name>
<dbReference type="Proteomes" id="UP001057455">
    <property type="component" value="Unassembled WGS sequence"/>
</dbReference>
<keyword evidence="2" id="KW-1185">Reference proteome</keyword>
<sequence>MPYCQLTPSLKRCSVVLKTSLCCSNRILKVTYDRKCGLVSFYYSDEPQQHDFQPRVRLIQSDSEIPHQSVTYTAELTLERVLSEPLNKKDGLSESYKRITGPLTVDTHRLGDHSHLSNSSQTLDKDSSNGYISAGDLLNCISSVTGTTSQGKKASNLTPSIYELFGDVTSEDCARCPIADHSDESCIQPFTVGLRDFRIVQHCLEDISVHRRRNGVLLLLWRIRIITEGLIPLDLSLALLWKPEQQLSLSKYSVLSLRCKLCGHVIENLEGVTIVPLPTEFFSCTTGSTFCEECESQLVAKTPSFARSRNVIYQSEEFITIFSPSCNVTEDLALQCNSCGYHIGDHTDNNREFVSYRKSRISALCDDRTDDIFWRFTPLREAIESLQYDKRTKLYILGDNSSAPLMSATGDRVTNSGHTDNTSCIELIKITGAPDTFVTTPKTVLEATRVLWRCVRNPVVDLQIQWHHRIFQGLIEVLTYFSQQGDPKTGYIPSLLVAI</sequence>
<evidence type="ECO:0000313" key="1">
    <source>
        <dbReference type="EMBL" id="GFE55459.1"/>
    </source>
</evidence>
<evidence type="ECO:0000313" key="2">
    <source>
        <dbReference type="Proteomes" id="UP001057455"/>
    </source>
</evidence>
<dbReference type="EMBL" id="BLIY01000022">
    <property type="protein sequence ID" value="GFE55459.1"/>
    <property type="molecule type" value="Genomic_DNA"/>
</dbReference>
<organism evidence="1 2">
    <name type="scientific">Babesia ovis</name>
    <dbReference type="NCBI Taxonomy" id="5869"/>
    <lineage>
        <taxon>Eukaryota</taxon>
        <taxon>Sar</taxon>
        <taxon>Alveolata</taxon>
        <taxon>Apicomplexa</taxon>
        <taxon>Aconoidasida</taxon>
        <taxon>Piroplasmida</taxon>
        <taxon>Babesiidae</taxon>
        <taxon>Babesia</taxon>
    </lineage>
</organism>